<comment type="caution">
    <text evidence="4">The sequence shown here is derived from an EMBL/GenBank/DDBJ whole genome shotgun (WGS) entry which is preliminary data.</text>
</comment>
<evidence type="ECO:0000256" key="3">
    <source>
        <dbReference type="ARBA" id="ARBA00023274"/>
    </source>
</evidence>
<reference evidence="4" key="1">
    <citation type="submission" date="2019-03" db="EMBL/GenBank/DDBJ databases">
        <title>Single cell metagenomics reveals metabolic interactions within the superorganism composed of flagellate Streblomastix strix and complex community of Bacteroidetes bacteria on its surface.</title>
        <authorList>
            <person name="Treitli S.C."/>
            <person name="Kolisko M."/>
            <person name="Husnik F."/>
            <person name="Keeling P."/>
            <person name="Hampl V."/>
        </authorList>
    </citation>
    <scope>NUCLEOTIDE SEQUENCE</scope>
    <source>
        <strain evidence="4">STM</strain>
    </source>
</reference>
<dbReference type="GO" id="GO:0070181">
    <property type="term" value="F:small ribosomal subunit rRNA binding"/>
    <property type="evidence" value="ECO:0007669"/>
    <property type="project" value="TreeGrafter"/>
</dbReference>
<gene>
    <name evidence="4" type="ORF">EZS27_040708</name>
</gene>
<proteinExistence type="inferred from homology"/>
<evidence type="ECO:0000256" key="2">
    <source>
        <dbReference type="ARBA" id="ARBA00022980"/>
    </source>
</evidence>
<dbReference type="GO" id="GO:0003735">
    <property type="term" value="F:structural constituent of ribosome"/>
    <property type="evidence" value="ECO:0007669"/>
    <property type="project" value="InterPro"/>
</dbReference>
<dbReference type="InterPro" id="IPR036870">
    <property type="entry name" value="Ribosomal_bS18_sf"/>
</dbReference>
<evidence type="ECO:0000256" key="1">
    <source>
        <dbReference type="ARBA" id="ARBA00005589"/>
    </source>
</evidence>
<accession>A0A5J4PFZ8</accession>
<name>A0A5J4PFZ8_9ZZZZ</name>
<evidence type="ECO:0000313" key="4">
    <source>
        <dbReference type="EMBL" id="KAA6307621.1"/>
    </source>
</evidence>
<protein>
    <submittedName>
        <fullName evidence="4">30S ribosomal protein S18</fullName>
    </submittedName>
</protein>
<dbReference type="EMBL" id="SNRY01009038">
    <property type="protein sequence ID" value="KAA6307621.1"/>
    <property type="molecule type" value="Genomic_DNA"/>
</dbReference>
<dbReference type="Gene3D" id="4.10.640.10">
    <property type="entry name" value="Ribosomal protein S18"/>
    <property type="match status" value="1"/>
</dbReference>
<organism evidence="4">
    <name type="scientific">termite gut metagenome</name>
    <dbReference type="NCBI Taxonomy" id="433724"/>
    <lineage>
        <taxon>unclassified sequences</taxon>
        <taxon>metagenomes</taxon>
        <taxon>organismal metagenomes</taxon>
    </lineage>
</organism>
<dbReference type="PANTHER" id="PTHR13479">
    <property type="entry name" value="30S RIBOSOMAL PROTEIN S18"/>
    <property type="match status" value="1"/>
</dbReference>
<dbReference type="PRINTS" id="PR00974">
    <property type="entry name" value="RIBOSOMALS18"/>
</dbReference>
<dbReference type="GO" id="GO:0006412">
    <property type="term" value="P:translation"/>
    <property type="evidence" value="ECO:0007669"/>
    <property type="project" value="InterPro"/>
</dbReference>
<feature type="non-terminal residue" evidence="4">
    <location>
        <position position="68"/>
    </location>
</feature>
<keyword evidence="2 4" id="KW-0689">Ribosomal protein</keyword>
<dbReference type="AlphaFoldDB" id="A0A5J4PFZ8"/>
<dbReference type="Pfam" id="PF01084">
    <property type="entry name" value="Ribosomal_S18"/>
    <property type="match status" value="1"/>
</dbReference>
<dbReference type="SUPFAM" id="SSF46911">
    <property type="entry name" value="Ribosomal protein S18"/>
    <property type="match status" value="1"/>
</dbReference>
<dbReference type="GO" id="GO:0022627">
    <property type="term" value="C:cytosolic small ribosomal subunit"/>
    <property type="evidence" value="ECO:0007669"/>
    <property type="project" value="TreeGrafter"/>
</dbReference>
<sequence length="68" mass="8074">MAYNSDKKPAYKSNKAYPSRRKECYFTKNKIEYIDYKNIELIRPFLSSSGKILPRSITGTCAYWQRQL</sequence>
<comment type="similarity">
    <text evidence="1">Belongs to the bacterial ribosomal protein bS18 family.</text>
</comment>
<dbReference type="NCBIfam" id="TIGR00165">
    <property type="entry name" value="S18"/>
    <property type="match status" value="1"/>
</dbReference>
<dbReference type="PANTHER" id="PTHR13479:SF40">
    <property type="entry name" value="SMALL RIBOSOMAL SUBUNIT PROTEIN BS18M"/>
    <property type="match status" value="1"/>
</dbReference>
<keyword evidence="3" id="KW-0687">Ribonucleoprotein</keyword>
<dbReference type="InterPro" id="IPR001648">
    <property type="entry name" value="Ribosomal_bS18"/>
</dbReference>